<organism evidence="3 4">
    <name type="scientific">Streptodolium elevatio</name>
    <dbReference type="NCBI Taxonomy" id="3157996"/>
    <lineage>
        <taxon>Bacteria</taxon>
        <taxon>Bacillati</taxon>
        <taxon>Actinomycetota</taxon>
        <taxon>Actinomycetes</taxon>
        <taxon>Kitasatosporales</taxon>
        <taxon>Streptomycetaceae</taxon>
        <taxon>Streptodolium</taxon>
    </lineage>
</organism>
<feature type="region of interest" description="Disordered" evidence="1">
    <location>
        <begin position="29"/>
        <end position="76"/>
    </location>
</feature>
<dbReference type="PROSITE" id="PS51257">
    <property type="entry name" value="PROKAR_LIPOPROTEIN"/>
    <property type="match status" value="1"/>
</dbReference>
<comment type="caution">
    <text evidence="3">The sequence shown here is derived from an EMBL/GenBank/DDBJ whole genome shotgun (WGS) entry which is preliminary data.</text>
</comment>
<dbReference type="Proteomes" id="UP001551482">
    <property type="component" value="Unassembled WGS sequence"/>
</dbReference>
<dbReference type="CDD" id="cd10917">
    <property type="entry name" value="CE4_NodB_like_6s_7s"/>
    <property type="match status" value="1"/>
</dbReference>
<accession>A0ABV3D9X6</accession>
<dbReference type="PANTHER" id="PTHR10587">
    <property type="entry name" value="GLYCOSYL TRANSFERASE-RELATED"/>
    <property type="match status" value="1"/>
</dbReference>
<keyword evidence="3" id="KW-0378">Hydrolase</keyword>
<sequence length="289" mass="28989">MGVDRRSPINRRSLIKGVAAAAAGVVASGCGAGDDTARGGKAPGDPLSASGAPEPGRSAAAPHPGAASVPPGSAPPAAGALPAPVALPAEVARAGTGRPEVALTFHGQGEPAGVERLLAVVERARVGVTVLAVGTWLGEYPAMAGRVLAGGHELGNHSENHLDMLSMDAETAYREIAACAARLTALTGSHGRWFRPSQTQYANAVVKAQAARAGYPTCLAYSLDSRDHTEPGSAAVVRNVLDKVAPGDVVSLHFGHDGTTAALPAILDGLRVRGLRPVTASALFAPAAA</sequence>
<gene>
    <name evidence="3" type="ORF">AB0C36_03415</name>
</gene>
<dbReference type="EMBL" id="JBEZFP010000005">
    <property type="protein sequence ID" value="MEU8132535.1"/>
    <property type="molecule type" value="Genomic_DNA"/>
</dbReference>
<evidence type="ECO:0000256" key="1">
    <source>
        <dbReference type="SAM" id="MobiDB-lite"/>
    </source>
</evidence>
<dbReference type="PROSITE" id="PS51318">
    <property type="entry name" value="TAT"/>
    <property type="match status" value="1"/>
</dbReference>
<evidence type="ECO:0000313" key="4">
    <source>
        <dbReference type="Proteomes" id="UP001551482"/>
    </source>
</evidence>
<dbReference type="InterPro" id="IPR002509">
    <property type="entry name" value="NODB_dom"/>
</dbReference>
<evidence type="ECO:0000259" key="2">
    <source>
        <dbReference type="PROSITE" id="PS51677"/>
    </source>
</evidence>
<name>A0ABV3D9X6_9ACTN</name>
<dbReference type="InterPro" id="IPR006311">
    <property type="entry name" value="TAT_signal"/>
</dbReference>
<dbReference type="Gene3D" id="3.20.20.370">
    <property type="entry name" value="Glycoside hydrolase/deacetylase"/>
    <property type="match status" value="1"/>
</dbReference>
<reference evidence="3 4" key="1">
    <citation type="submission" date="2024-06" db="EMBL/GenBank/DDBJ databases">
        <title>The Natural Products Discovery Center: Release of the First 8490 Sequenced Strains for Exploring Actinobacteria Biosynthetic Diversity.</title>
        <authorList>
            <person name="Kalkreuter E."/>
            <person name="Kautsar S.A."/>
            <person name="Yang D."/>
            <person name="Bader C.D."/>
            <person name="Teijaro C.N."/>
            <person name="Fluegel L."/>
            <person name="Davis C.M."/>
            <person name="Simpson J.R."/>
            <person name="Lauterbach L."/>
            <person name="Steele A.D."/>
            <person name="Gui C."/>
            <person name="Meng S."/>
            <person name="Li G."/>
            <person name="Viehrig K."/>
            <person name="Ye F."/>
            <person name="Su P."/>
            <person name="Kiefer A.F."/>
            <person name="Nichols A."/>
            <person name="Cepeda A.J."/>
            <person name="Yan W."/>
            <person name="Fan B."/>
            <person name="Jiang Y."/>
            <person name="Adhikari A."/>
            <person name="Zheng C.-J."/>
            <person name="Schuster L."/>
            <person name="Cowan T.M."/>
            <person name="Smanski M.J."/>
            <person name="Chevrette M.G."/>
            <person name="De Carvalho L.P.S."/>
            <person name="Shen B."/>
        </authorList>
    </citation>
    <scope>NUCLEOTIDE SEQUENCE [LARGE SCALE GENOMIC DNA]</scope>
    <source>
        <strain evidence="3 4">NPDC048946</strain>
    </source>
</reference>
<keyword evidence="4" id="KW-1185">Reference proteome</keyword>
<dbReference type="PROSITE" id="PS51677">
    <property type="entry name" value="NODB"/>
    <property type="match status" value="1"/>
</dbReference>
<dbReference type="RefSeq" id="WP_358348506.1">
    <property type="nucleotide sequence ID" value="NZ_JBEZFP010000005.1"/>
</dbReference>
<protein>
    <submittedName>
        <fullName evidence="3">Polysaccharide deacetylase family protein</fullName>
        <ecNumber evidence="3">3.-.-.-</ecNumber>
    </submittedName>
</protein>
<feature type="domain" description="NodB homology" evidence="2">
    <location>
        <begin position="99"/>
        <end position="278"/>
    </location>
</feature>
<dbReference type="InterPro" id="IPR011330">
    <property type="entry name" value="Glyco_hydro/deAcase_b/a-brl"/>
</dbReference>
<dbReference type="EC" id="3.-.-.-" evidence="3"/>
<feature type="compositionally biased region" description="Low complexity" evidence="1">
    <location>
        <begin position="55"/>
        <end position="76"/>
    </location>
</feature>
<dbReference type="InterPro" id="IPR050248">
    <property type="entry name" value="Polysacc_deacetylase_ArnD"/>
</dbReference>
<dbReference type="SUPFAM" id="SSF88713">
    <property type="entry name" value="Glycoside hydrolase/deacetylase"/>
    <property type="match status" value="1"/>
</dbReference>
<dbReference type="GO" id="GO:0016787">
    <property type="term" value="F:hydrolase activity"/>
    <property type="evidence" value="ECO:0007669"/>
    <property type="project" value="UniProtKB-KW"/>
</dbReference>
<evidence type="ECO:0000313" key="3">
    <source>
        <dbReference type="EMBL" id="MEU8132535.1"/>
    </source>
</evidence>
<proteinExistence type="predicted"/>
<dbReference type="PANTHER" id="PTHR10587:SF134">
    <property type="entry name" value="SECRETED PROTEIN"/>
    <property type="match status" value="1"/>
</dbReference>
<dbReference type="Pfam" id="PF01522">
    <property type="entry name" value="Polysacc_deac_1"/>
    <property type="match status" value="1"/>
</dbReference>